<dbReference type="AlphaFoldDB" id="A0A120AGA5"/>
<keyword evidence="2" id="KW-1185">Reference proteome</keyword>
<reference evidence="1 2" key="1">
    <citation type="journal article" date="2014" name="Genome Announc.">
        <title>Draft Genome Sequence of Lysobacter capsici AZ78, a Bacterium Antagonistic to Plant-Pathogenic Oomycetes.</title>
        <authorList>
            <person name="Puopolo G."/>
            <person name="Sonego P."/>
            <person name="Engelen K."/>
            <person name="Pertot I."/>
        </authorList>
    </citation>
    <scope>NUCLEOTIDE SEQUENCE [LARGE SCALE GENOMIC DNA]</scope>
    <source>
        <strain evidence="1 2">AZ78</strain>
    </source>
</reference>
<sequence>MDAALRHIDDGHGLWRYADLIEVRCPRCARPGLVRAPHENGRRDIRFACAGCGLHAAGELRCGTPAAQNDWFGPVRLQGRRPCGYCGYQWLSVNRIYQHMPASAPPRLAARCPICARDSQVDTSVHRHRGNEPRDPYLGLPLRLIEPTRHGLAWAYNAQHLQELRRYIIATQRERTRQAGNGSMISRLPTWMKLARHRTTMLKTLDRLGARLLQDDGSEAAPIATRRGRTARRR</sequence>
<protein>
    <submittedName>
        <fullName evidence="1">Uncharacterized protein</fullName>
    </submittedName>
</protein>
<name>A0A120AGA5_9GAMM</name>
<dbReference type="EMBL" id="JAJA02000001">
    <property type="protein sequence ID" value="KWS04268.1"/>
    <property type="molecule type" value="Genomic_DNA"/>
</dbReference>
<dbReference type="Proteomes" id="UP000023435">
    <property type="component" value="Unassembled WGS sequence"/>
</dbReference>
<accession>A0A120AGA5</accession>
<evidence type="ECO:0000313" key="1">
    <source>
        <dbReference type="EMBL" id="KWS04268.1"/>
    </source>
</evidence>
<comment type="caution">
    <text evidence="1">The sequence shown here is derived from an EMBL/GenBank/DDBJ whole genome shotgun (WGS) entry which is preliminary data.</text>
</comment>
<organism evidence="1 2">
    <name type="scientific">Lysobacter capsici AZ78</name>
    <dbReference type="NCBI Taxonomy" id="1444315"/>
    <lineage>
        <taxon>Bacteria</taxon>
        <taxon>Pseudomonadati</taxon>
        <taxon>Pseudomonadota</taxon>
        <taxon>Gammaproteobacteria</taxon>
        <taxon>Lysobacterales</taxon>
        <taxon>Lysobacteraceae</taxon>
        <taxon>Lysobacter</taxon>
    </lineage>
</organism>
<proteinExistence type="predicted"/>
<gene>
    <name evidence="1" type="ORF">AZ78_1817</name>
</gene>
<evidence type="ECO:0000313" key="2">
    <source>
        <dbReference type="Proteomes" id="UP000023435"/>
    </source>
</evidence>
<dbReference type="RefSeq" id="WP_235592200.1">
    <property type="nucleotide sequence ID" value="NZ_JAJA02000001.1"/>
</dbReference>